<feature type="transmembrane region" description="Helical" evidence="1">
    <location>
        <begin position="185"/>
        <end position="203"/>
    </location>
</feature>
<evidence type="ECO:0000313" key="2">
    <source>
        <dbReference type="EMBL" id="OAP02745.1"/>
    </source>
</evidence>
<organism evidence="2 3">
    <name type="scientific">Arabidopsis thaliana</name>
    <name type="common">Mouse-ear cress</name>
    <dbReference type="NCBI Taxonomy" id="3702"/>
    <lineage>
        <taxon>Eukaryota</taxon>
        <taxon>Viridiplantae</taxon>
        <taxon>Streptophyta</taxon>
        <taxon>Embryophyta</taxon>
        <taxon>Tracheophyta</taxon>
        <taxon>Spermatophyta</taxon>
        <taxon>Magnoliopsida</taxon>
        <taxon>eudicotyledons</taxon>
        <taxon>Gunneridae</taxon>
        <taxon>Pentapetalae</taxon>
        <taxon>rosids</taxon>
        <taxon>malvids</taxon>
        <taxon>Brassicales</taxon>
        <taxon>Brassicaceae</taxon>
        <taxon>Camelineae</taxon>
        <taxon>Arabidopsis</taxon>
    </lineage>
</organism>
<keyword evidence="1" id="KW-0812">Transmembrane</keyword>
<keyword evidence="1" id="KW-1133">Transmembrane helix</keyword>
<feature type="transmembrane region" description="Helical" evidence="1">
    <location>
        <begin position="145"/>
        <end position="165"/>
    </location>
</feature>
<reference evidence="3" key="1">
    <citation type="journal article" date="2016" name="Proc. Natl. Acad. Sci. U.S.A.">
        <title>Chromosome-level assembly of Arabidopsis thaliana Ler reveals the extent of translocation and inversion polymorphisms.</title>
        <authorList>
            <person name="Zapata L."/>
            <person name="Ding J."/>
            <person name="Willing E.M."/>
            <person name="Hartwig B."/>
            <person name="Bezdan D."/>
            <person name="Jiao W.B."/>
            <person name="Patel V."/>
            <person name="Velikkakam James G."/>
            <person name="Koornneef M."/>
            <person name="Ossowski S."/>
            <person name="Schneeberger K."/>
        </authorList>
    </citation>
    <scope>NUCLEOTIDE SEQUENCE [LARGE SCALE GENOMIC DNA]</scope>
    <source>
        <strain evidence="3">cv. Landsberg erecta</strain>
    </source>
</reference>
<dbReference type="InterPro" id="IPR004158">
    <property type="entry name" value="DUF247_pln"/>
</dbReference>
<accession>A0A178VBQ1</accession>
<dbReference type="AlphaFoldDB" id="A0A178VBQ1"/>
<dbReference type="EMBL" id="LUHQ01000003">
    <property type="protein sequence ID" value="OAP02745.1"/>
    <property type="molecule type" value="Genomic_DNA"/>
</dbReference>
<dbReference type="Pfam" id="PF03140">
    <property type="entry name" value="DUF247"/>
    <property type="match status" value="2"/>
</dbReference>
<gene>
    <name evidence="2" type="ordered locus">AXX17_At3g38340</name>
</gene>
<sequence>MNHREEAKRANNDEDNGGIDIVVEKSHDLISGGSVPKLLKKSAGGEKCCIFRIHQRLRNNNYKDAYEPRVLSIGPYHHGKEHLQMIQEHKHRFLGIFMDEAQKKGVDMKDLIEAVSELEEDIRESYSESLYNGDVSGRKKLIDMMVLDCCFILILFLVVARKVSYPERVKDPIFGMKWILTAKGVTYYFWRIRFLSFFFKLFMTNRRLGHHQLEAKHLLDLIRIITMPLIPKKEKQELGLPRYLRRGRPFLKLIPSATNLRFRGIKFELRNNAKTLLDIRHKRNLLEIPPMIFDEFLILFFFNCVAFEDFYAYCTKHITSYVFFMGCLLENEDDARLLCRKGIITNCIGSVNEISQFYKVIGTDSHFYLNASYLADVFEGVNEYSSRGWHAYWSVFKNTQLTYDTPRTCLSCCTGLTILLLTTLQAVFAVYAYYRPPK</sequence>
<protein>
    <submittedName>
        <fullName evidence="2">Uncharacterized protein</fullName>
    </submittedName>
</protein>
<evidence type="ECO:0000313" key="3">
    <source>
        <dbReference type="Proteomes" id="UP000078284"/>
    </source>
</evidence>
<dbReference type="ExpressionAtlas" id="A0A178VBQ1">
    <property type="expression patterns" value="baseline and differential"/>
</dbReference>
<evidence type="ECO:0000256" key="1">
    <source>
        <dbReference type="SAM" id="Phobius"/>
    </source>
</evidence>
<dbReference type="PANTHER" id="PTHR31170">
    <property type="entry name" value="BNAC04G53230D PROTEIN"/>
    <property type="match status" value="1"/>
</dbReference>
<name>A0A178VBQ1_ARATH</name>
<proteinExistence type="predicted"/>
<comment type="caution">
    <text evidence="2">The sequence shown here is derived from an EMBL/GenBank/DDBJ whole genome shotgun (WGS) entry which is preliminary data.</text>
</comment>
<dbReference type="PANTHER" id="PTHR31170:SF21">
    <property type="match status" value="1"/>
</dbReference>
<keyword evidence="1" id="KW-0472">Membrane</keyword>
<feature type="transmembrane region" description="Helical" evidence="1">
    <location>
        <begin position="415"/>
        <end position="434"/>
    </location>
</feature>
<dbReference type="Proteomes" id="UP000078284">
    <property type="component" value="Chromosome 3"/>
</dbReference>